<accession>A0ABD3VL25</accession>
<evidence type="ECO:0000256" key="1">
    <source>
        <dbReference type="SAM" id="SignalP"/>
    </source>
</evidence>
<reference evidence="2 3" key="1">
    <citation type="submission" date="2024-11" db="EMBL/GenBank/DDBJ databases">
        <title>Chromosome-level genome assembly of the freshwater bivalve Anodonta woodiana.</title>
        <authorList>
            <person name="Chen X."/>
        </authorList>
    </citation>
    <scope>NUCLEOTIDE SEQUENCE [LARGE SCALE GENOMIC DNA]</scope>
    <source>
        <strain evidence="2">MN2024</strain>
        <tissue evidence="2">Gills</tissue>
    </source>
</reference>
<keyword evidence="1" id="KW-0732">Signal</keyword>
<dbReference type="EMBL" id="JBJQND010000011">
    <property type="protein sequence ID" value="KAL3861738.1"/>
    <property type="molecule type" value="Genomic_DNA"/>
</dbReference>
<organism evidence="2 3">
    <name type="scientific">Sinanodonta woodiana</name>
    <name type="common">Chinese pond mussel</name>
    <name type="synonym">Anodonta woodiana</name>
    <dbReference type="NCBI Taxonomy" id="1069815"/>
    <lineage>
        <taxon>Eukaryota</taxon>
        <taxon>Metazoa</taxon>
        <taxon>Spiralia</taxon>
        <taxon>Lophotrochozoa</taxon>
        <taxon>Mollusca</taxon>
        <taxon>Bivalvia</taxon>
        <taxon>Autobranchia</taxon>
        <taxon>Heteroconchia</taxon>
        <taxon>Palaeoheterodonta</taxon>
        <taxon>Unionida</taxon>
        <taxon>Unionoidea</taxon>
        <taxon>Unionidae</taxon>
        <taxon>Unioninae</taxon>
        <taxon>Sinanodonta</taxon>
    </lineage>
</organism>
<dbReference type="AlphaFoldDB" id="A0ABD3VL25"/>
<evidence type="ECO:0000313" key="2">
    <source>
        <dbReference type="EMBL" id="KAL3861738.1"/>
    </source>
</evidence>
<comment type="caution">
    <text evidence="2">The sequence shown here is derived from an EMBL/GenBank/DDBJ whole genome shotgun (WGS) entry which is preliminary data.</text>
</comment>
<dbReference type="Proteomes" id="UP001634394">
    <property type="component" value="Unassembled WGS sequence"/>
</dbReference>
<evidence type="ECO:0000313" key="3">
    <source>
        <dbReference type="Proteomes" id="UP001634394"/>
    </source>
</evidence>
<keyword evidence="3" id="KW-1185">Reference proteome</keyword>
<name>A0ABD3VL25_SINWO</name>
<feature type="signal peptide" evidence="1">
    <location>
        <begin position="1"/>
        <end position="23"/>
    </location>
</feature>
<sequence>MLGLFSNSNILIFFGTLLPCVYGRPNGAPEDACFYMTPRHLHPHTSRKVFPQSGDGFYNITVSSNTFRPDRPIKVKPTHIITSFMLKVSQLPSWKGWRGGGGGDVLIKVIVFSRRQSFPETRVSPVK</sequence>
<feature type="chain" id="PRO_5044888079" evidence="1">
    <location>
        <begin position="24"/>
        <end position="127"/>
    </location>
</feature>
<proteinExistence type="predicted"/>
<gene>
    <name evidence="2" type="ORF">ACJMK2_007761</name>
</gene>
<protein>
    <submittedName>
        <fullName evidence="2">Uncharacterized protein</fullName>
    </submittedName>
</protein>